<protein>
    <recommendedName>
        <fullName evidence="3">Ig-like domain-containing protein</fullName>
    </recommendedName>
</protein>
<comment type="caution">
    <text evidence="1">The sequence shown here is derived from an EMBL/GenBank/DDBJ whole genome shotgun (WGS) entry which is preliminary data.</text>
</comment>
<evidence type="ECO:0008006" key="3">
    <source>
        <dbReference type="Google" id="ProtNLM"/>
    </source>
</evidence>
<name>A0ABX3GEB9_9BACL</name>
<accession>A0ABX3GEB9</accession>
<reference evidence="1 2" key="1">
    <citation type="submission" date="2016-11" db="EMBL/GenBank/DDBJ databases">
        <title>Paenibacillus species isolates.</title>
        <authorList>
            <person name="Beno S.M."/>
        </authorList>
    </citation>
    <scope>NUCLEOTIDE SEQUENCE [LARGE SCALE GENOMIC DNA]</scope>
    <source>
        <strain evidence="1 2">FSL H7-0433</strain>
    </source>
</reference>
<gene>
    <name evidence="1" type="ORF">BSO21_30020</name>
</gene>
<feature type="non-terminal residue" evidence="1">
    <location>
        <position position="696"/>
    </location>
</feature>
<dbReference type="EMBL" id="MPVP01000392">
    <property type="protein sequence ID" value="OMD07861.1"/>
    <property type="molecule type" value="Genomic_DNA"/>
</dbReference>
<evidence type="ECO:0000313" key="2">
    <source>
        <dbReference type="Proteomes" id="UP000187158"/>
    </source>
</evidence>
<proteinExistence type="predicted"/>
<evidence type="ECO:0000313" key="1">
    <source>
        <dbReference type="EMBL" id="OMD07861.1"/>
    </source>
</evidence>
<dbReference type="InterPro" id="IPR013783">
    <property type="entry name" value="Ig-like_fold"/>
</dbReference>
<keyword evidence="2" id="KW-1185">Reference proteome</keyword>
<organism evidence="1 2">
    <name type="scientific">Paenibacillus odorifer</name>
    <dbReference type="NCBI Taxonomy" id="189426"/>
    <lineage>
        <taxon>Bacteria</taxon>
        <taxon>Bacillati</taxon>
        <taxon>Bacillota</taxon>
        <taxon>Bacilli</taxon>
        <taxon>Bacillales</taxon>
        <taxon>Paenibacillaceae</taxon>
        <taxon>Paenibacillus</taxon>
    </lineage>
</organism>
<dbReference type="Proteomes" id="UP000187158">
    <property type="component" value="Unassembled WGS sequence"/>
</dbReference>
<dbReference type="Gene3D" id="2.60.40.10">
    <property type="entry name" value="Immunoglobulins"/>
    <property type="match status" value="1"/>
</dbReference>
<sequence>MTIAILFTTITPGLVPSAEAAGGTVTKTYTATADTMQLNGQAEYNGIYDNDGDGYLYVGMSNNDGFVNVRNRMAASFNLGAPEGTIVSAELVVAVATVLRVPNHTLYMEARGSAANSLDHNFNGTFPFVDVNSPFSDKFTAKSTAEVPMGTYLQDQSITFNVKSAVDAFTGGSDRTVTFTLNGNEADADSGRFLLYSLEASNAAFRPKLVVTYETGPTNTPPTGSFKIAEGTATSASTVNLSVTGSDPDAGDSVTHMRFANSVANLSAASWLPFSNTATFSLSGGDGAKNIYMQVRDSNNAISASSSQIILLDQTAPTGALIINDGAAWTKSEMVTLKGTYTDGSGSGVEQVRLSNVNGTWQTSWFSIADLNGRSWVLPAGQGVKNVYVQYKDRVGNSSNSTISSTITVDTIAPVITNVVNNIVYNSKVNPLFYEGSGLLNGSPYTSGTDITQDGTYTLIVTDQAGNSATVVFKVDTIAPTVTGIANGVIYNTIKTITFNKGTATLNGAAFVSGAQVSQDGVYTLIVTDTAGNVTTINFEIDTTAPKIKGVSEGGVYKSVTPSFNEGTAQLNGTAYMSGTRIDQDGVYTLVVTDTVGNVTTVNFEIENVAPIVTGVMEGGIYISVVPSFNEGTAQLNGTAYTSGTKIDQDGVYTLVVTDAAGNVTMVKFIIDRTAPTVTGVVYGVSYNTDRTITFN</sequence>